<proteinExistence type="predicted"/>
<feature type="compositionally biased region" description="Polar residues" evidence="5">
    <location>
        <begin position="571"/>
        <end position="603"/>
    </location>
</feature>
<keyword evidence="2 4" id="KW-0863">Zinc-finger</keyword>
<feature type="region of interest" description="Disordered" evidence="5">
    <location>
        <begin position="71"/>
        <end position="105"/>
    </location>
</feature>
<reference evidence="7 8" key="1">
    <citation type="journal article" date="2024" name="Commun. Biol.">
        <title>Comparative genomic analysis of thermophilic fungi reveals convergent evolutionary adaptations and gene losses.</title>
        <authorList>
            <person name="Steindorff A.S."/>
            <person name="Aguilar-Pontes M.V."/>
            <person name="Robinson A.J."/>
            <person name="Andreopoulos B."/>
            <person name="LaButti K."/>
            <person name="Kuo A."/>
            <person name="Mondo S."/>
            <person name="Riley R."/>
            <person name="Otillar R."/>
            <person name="Haridas S."/>
            <person name="Lipzen A."/>
            <person name="Grimwood J."/>
            <person name="Schmutz J."/>
            <person name="Clum A."/>
            <person name="Reid I.D."/>
            <person name="Moisan M.C."/>
            <person name="Butler G."/>
            <person name="Nguyen T.T.M."/>
            <person name="Dewar K."/>
            <person name="Conant G."/>
            <person name="Drula E."/>
            <person name="Henrissat B."/>
            <person name="Hansel C."/>
            <person name="Singer S."/>
            <person name="Hutchinson M.I."/>
            <person name="de Vries R.P."/>
            <person name="Natvig D.O."/>
            <person name="Powell A.J."/>
            <person name="Tsang A."/>
            <person name="Grigoriev I.V."/>
        </authorList>
    </citation>
    <scope>NUCLEOTIDE SEQUENCE [LARGE SCALE GENOMIC DNA]</scope>
    <source>
        <strain evidence="7 8">ATCC 24622</strain>
    </source>
</reference>
<dbReference type="CDD" id="cd16448">
    <property type="entry name" value="RING-H2"/>
    <property type="match status" value="1"/>
</dbReference>
<feature type="compositionally biased region" description="Polar residues" evidence="5">
    <location>
        <begin position="288"/>
        <end position="305"/>
    </location>
</feature>
<protein>
    <recommendedName>
        <fullName evidence="6">RING-type domain-containing protein</fullName>
    </recommendedName>
</protein>
<feature type="compositionally biased region" description="Low complexity" evidence="5">
    <location>
        <begin position="188"/>
        <end position="205"/>
    </location>
</feature>
<evidence type="ECO:0000256" key="1">
    <source>
        <dbReference type="ARBA" id="ARBA00022723"/>
    </source>
</evidence>
<dbReference type="PANTHER" id="PTHR14155:SF627">
    <property type="entry name" value="OS06G0192800 PROTEIN"/>
    <property type="match status" value="1"/>
</dbReference>
<feature type="region of interest" description="Disordered" evidence="5">
    <location>
        <begin position="188"/>
        <end position="329"/>
    </location>
</feature>
<evidence type="ECO:0000313" key="7">
    <source>
        <dbReference type="EMBL" id="KAL1870252.1"/>
    </source>
</evidence>
<evidence type="ECO:0000256" key="2">
    <source>
        <dbReference type="ARBA" id="ARBA00022771"/>
    </source>
</evidence>
<keyword evidence="3" id="KW-0862">Zinc</keyword>
<accession>A0ABR3X3I1</accession>
<gene>
    <name evidence="7" type="ORF">VTK73DRAFT_2801</name>
</gene>
<dbReference type="EMBL" id="JAZHXJ010000181">
    <property type="protein sequence ID" value="KAL1870252.1"/>
    <property type="molecule type" value="Genomic_DNA"/>
</dbReference>
<feature type="region of interest" description="Disordered" evidence="5">
    <location>
        <begin position="134"/>
        <end position="176"/>
    </location>
</feature>
<dbReference type="SUPFAM" id="SSF57850">
    <property type="entry name" value="RING/U-box"/>
    <property type="match status" value="1"/>
</dbReference>
<dbReference type="InterPro" id="IPR053238">
    <property type="entry name" value="RING-H2_zinc_finger"/>
</dbReference>
<organism evidence="7 8">
    <name type="scientific">Phialemonium thermophilum</name>
    <dbReference type="NCBI Taxonomy" id="223376"/>
    <lineage>
        <taxon>Eukaryota</taxon>
        <taxon>Fungi</taxon>
        <taxon>Dikarya</taxon>
        <taxon>Ascomycota</taxon>
        <taxon>Pezizomycotina</taxon>
        <taxon>Sordariomycetes</taxon>
        <taxon>Sordariomycetidae</taxon>
        <taxon>Cephalothecales</taxon>
        <taxon>Cephalothecaceae</taxon>
        <taxon>Phialemonium</taxon>
    </lineage>
</organism>
<dbReference type="InterPro" id="IPR001841">
    <property type="entry name" value="Znf_RING"/>
</dbReference>
<feature type="region of interest" description="Disordered" evidence="5">
    <location>
        <begin position="532"/>
        <end position="646"/>
    </location>
</feature>
<feature type="domain" description="RING-type" evidence="6">
    <location>
        <begin position="436"/>
        <end position="484"/>
    </location>
</feature>
<feature type="compositionally biased region" description="Gly residues" evidence="5">
    <location>
        <begin position="75"/>
        <end position="85"/>
    </location>
</feature>
<dbReference type="Pfam" id="PF13639">
    <property type="entry name" value="zf-RING_2"/>
    <property type="match status" value="1"/>
</dbReference>
<dbReference type="PROSITE" id="PS50089">
    <property type="entry name" value="ZF_RING_2"/>
    <property type="match status" value="1"/>
</dbReference>
<feature type="compositionally biased region" description="Polar residues" evidence="5">
    <location>
        <begin position="735"/>
        <end position="751"/>
    </location>
</feature>
<feature type="region of interest" description="Disordered" evidence="5">
    <location>
        <begin position="665"/>
        <end position="688"/>
    </location>
</feature>
<feature type="region of interest" description="Disordered" evidence="5">
    <location>
        <begin position="1"/>
        <end position="30"/>
    </location>
</feature>
<evidence type="ECO:0000313" key="8">
    <source>
        <dbReference type="Proteomes" id="UP001586593"/>
    </source>
</evidence>
<comment type="caution">
    <text evidence="7">The sequence shown here is derived from an EMBL/GenBank/DDBJ whole genome shotgun (WGS) entry which is preliminary data.</text>
</comment>
<keyword evidence="1" id="KW-0479">Metal-binding</keyword>
<name>A0ABR3X3I1_9PEZI</name>
<feature type="compositionally biased region" description="Basic and acidic residues" evidence="5">
    <location>
        <begin position="534"/>
        <end position="560"/>
    </location>
</feature>
<dbReference type="Gene3D" id="3.30.40.10">
    <property type="entry name" value="Zinc/RING finger domain, C3HC4 (zinc finger)"/>
    <property type="match status" value="1"/>
</dbReference>
<keyword evidence="8" id="KW-1185">Reference proteome</keyword>
<dbReference type="PANTHER" id="PTHR14155">
    <property type="entry name" value="RING FINGER DOMAIN-CONTAINING"/>
    <property type="match status" value="1"/>
</dbReference>
<feature type="compositionally biased region" description="Gly residues" evidence="5">
    <location>
        <begin position="95"/>
        <end position="105"/>
    </location>
</feature>
<evidence type="ECO:0000259" key="6">
    <source>
        <dbReference type="PROSITE" id="PS50089"/>
    </source>
</evidence>
<dbReference type="Proteomes" id="UP001586593">
    <property type="component" value="Unassembled WGS sequence"/>
</dbReference>
<feature type="compositionally biased region" description="Polar residues" evidence="5">
    <location>
        <begin position="14"/>
        <end position="30"/>
    </location>
</feature>
<dbReference type="InterPro" id="IPR013083">
    <property type="entry name" value="Znf_RING/FYVE/PHD"/>
</dbReference>
<feature type="compositionally biased region" description="Low complexity" evidence="5">
    <location>
        <begin position="221"/>
        <end position="241"/>
    </location>
</feature>
<evidence type="ECO:0000256" key="5">
    <source>
        <dbReference type="SAM" id="MobiDB-lite"/>
    </source>
</evidence>
<feature type="compositionally biased region" description="Polar residues" evidence="5">
    <location>
        <begin position="629"/>
        <end position="638"/>
    </location>
</feature>
<evidence type="ECO:0000256" key="4">
    <source>
        <dbReference type="PROSITE-ProRule" id="PRU00175"/>
    </source>
</evidence>
<sequence length="760" mass="82651">MDGMDFVMHDAQHSDPQAQQRQPQTLSYQSGCPYWQNRMAQASANRDTTIHRQYDPISNSWYPHPFYSQSSRAAGGAGAGEGPGTPGSVPLISGASGGARSGAGGMPTFPGSQQPTRHPTEAYYPQGLFGPVQPTLPALNQNQNQHPAHDPFPTPFRHHHPGQRFLNQGVHLPGHHVQPFPAVQARALNTPPTSRSTSLPSLNLPHNSQDQTQNVARHQRQQQQQQQQQQEQAPQQQQPPQATSSSVDHPPSQEAFAFGRHRILFSPGGGLLHPGPRPEPTRSHSRHGLSNNASHHVAQAGQSTMPARPAGDSDSPLSGAGPPLDNGRRLTRTMSRSARFRTHFHSLGFGYDSEDDAEHRDIMDGPEAFDFLEDVPAETARTGGFPFRIGDLDEAGIRAQQLIRGQVSTKRVASRAALAALQSVEIDTLSENERVCVICYNEFGVPNPEGINEAPLRLPKCKHIFGDHCIKKWFEESDSCPYCRDKLPSEPRFQANSEGLRELLRTATYAPRALAVVPGEGEVFVQFFTRGHAPRHDGSPPRSWQAREHRAPTTDNPEPRRRTRPRHGSFRSATSGTGSQNHQTTRPSSFAGPTTSASMQQSPARERGTQPYLAPSYRPPSYDAHRSLTPLTTESYPSGTFGGSNRRIPPIMPMPTDIRGFVPSPQVGVTDGAPQPFAPYTAQPLGDQDALGQAHLGSFAVGSAAHQPEAVSSDSGGDNAHLRPLSGQDYYPPQHQLNTQPYSGSSHTTENPLGPGGPPQ</sequence>
<evidence type="ECO:0000256" key="3">
    <source>
        <dbReference type="ARBA" id="ARBA00022833"/>
    </source>
</evidence>
<feature type="region of interest" description="Disordered" evidence="5">
    <location>
        <begin position="703"/>
        <end position="760"/>
    </location>
</feature>
<feature type="compositionally biased region" description="Polar residues" evidence="5">
    <location>
        <begin position="206"/>
        <end position="216"/>
    </location>
</feature>